<keyword evidence="6" id="KW-1185">Reference proteome</keyword>
<evidence type="ECO:0008006" key="7">
    <source>
        <dbReference type="Google" id="ProtNLM"/>
    </source>
</evidence>
<dbReference type="Proteomes" id="UP000243459">
    <property type="component" value="Unassembled WGS sequence"/>
</dbReference>
<dbReference type="InterPro" id="IPR027328">
    <property type="entry name" value="MAPRE"/>
</dbReference>
<dbReference type="GO" id="GO:0006950">
    <property type="term" value="P:response to stress"/>
    <property type="evidence" value="ECO:0007669"/>
    <property type="project" value="UniProtKB-ARBA"/>
</dbReference>
<evidence type="ECO:0000256" key="3">
    <source>
        <dbReference type="ARBA" id="ARBA00023216"/>
    </source>
</evidence>
<dbReference type="InterPro" id="IPR037104">
    <property type="entry name" value="Annexin_sf"/>
</dbReference>
<name>A0A1R3L666_ASPOF</name>
<evidence type="ECO:0000313" key="6">
    <source>
        <dbReference type="Proteomes" id="UP000243459"/>
    </source>
</evidence>
<dbReference type="Gene3D" id="1.10.418.10">
    <property type="entry name" value="Calponin-like domain"/>
    <property type="match status" value="1"/>
</dbReference>
<dbReference type="SUPFAM" id="SSF47576">
    <property type="entry name" value="Calponin-homology domain, CH-domain"/>
    <property type="match status" value="1"/>
</dbReference>
<evidence type="ECO:0000313" key="5">
    <source>
        <dbReference type="EMBL" id="ONK55098.1"/>
    </source>
</evidence>
<gene>
    <name evidence="5" type="ORF">A4U43_UnF7540</name>
</gene>
<dbReference type="GO" id="GO:0005544">
    <property type="term" value="F:calcium-dependent phospholipid binding"/>
    <property type="evidence" value="ECO:0007669"/>
    <property type="project" value="UniProtKB-KW"/>
</dbReference>
<organism evidence="5 6">
    <name type="scientific">Asparagus officinalis</name>
    <name type="common">Garden asparagus</name>
    <dbReference type="NCBI Taxonomy" id="4686"/>
    <lineage>
        <taxon>Eukaryota</taxon>
        <taxon>Viridiplantae</taxon>
        <taxon>Streptophyta</taxon>
        <taxon>Embryophyta</taxon>
        <taxon>Tracheophyta</taxon>
        <taxon>Spermatophyta</taxon>
        <taxon>Magnoliopsida</taxon>
        <taxon>Liliopsida</taxon>
        <taxon>Asparagales</taxon>
        <taxon>Asparagaceae</taxon>
        <taxon>Asparagoideae</taxon>
        <taxon>Asparagus</taxon>
    </lineage>
</organism>
<dbReference type="PANTHER" id="PTHR10623">
    <property type="entry name" value="MICROTUBULE-ASSOCIATED PROTEIN RP/EB FAMILY MEMBER"/>
    <property type="match status" value="1"/>
</dbReference>
<dbReference type="Gene3D" id="1.10.220.10">
    <property type="entry name" value="Annexin"/>
    <property type="match status" value="1"/>
</dbReference>
<keyword evidence="4" id="KW-0111">Calcium/phospholipid-binding</keyword>
<dbReference type="EMBL" id="KV863779">
    <property type="protein sequence ID" value="ONK55098.1"/>
    <property type="molecule type" value="Genomic_DNA"/>
</dbReference>
<dbReference type="PROSITE" id="PS51897">
    <property type="entry name" value="ANNEXIN_2"/>
    <property type="match status" value="1"/>
</dbReference>
<evidence type="ECO:0000256" key="4">
    <source>
        <dbReference type="ARBA" id="ARBA00023302"/>
    </source>
</evidence>
<keyword evidence="1" id="KW-0677">Repeat</keyword>
<reference evidence="6" key="1">
    <citation type="journal article" date="2017" name="Nat. Commun.">
        <title>The asparagus genome sheds light on the origin and evolution of a young Y chromosome.</title>
        <authorList>
            <person name="Harkess A."/>
            <person name="Zhou J."/>
            <person name="Xu C."/>
            <person name="Bowers J.E."/>
            <person name="Van der Hulst R."/>
            <person name="Ayyampalayam S."/>
            <person name="Mercati F."/>
            <person name="Riccardi P."/>
            <person name="McKain M.R."/>
            <person name="Kakrana A."/>
            <person name="Tang H."/>
            <person name="Ray J."/>
            <person name="Groenendijk J."/>
            <person name="Arikit S."/>
            <person name="Mathioni S.M."/>
            <person name="Nakano M."/>
            <person name="Shan H."/>
            <person name="Telgmann-Rauber A."/>
            <person name="Kanno A."/>
            <person name="Yue Z."/>
            <person name="Chen H."/>
            <person name="Li W."/>
            <person name="Chen Y."/>
            <person name="Xu X."/>
            <person name="Zhang Y."/>
            <person name="Luo S."/>
            <person name="Chen H."/>
            <person name="Gao J."/>
            <person name="Mao Z."/>
            <person name="Pires J.C."/>
            <person name="Luo M."/>
            <person name="Kudrna D."/>
            <person name="Wing R.A."/>
            <person name="Meyers B.C."/>
            <person name="Yi K."/>
            <person name="Kong H."/>
            <person name="Lavrijsen P."/>
            <person name="Sunseri F."/>
            <person name="Falavigna A."/>
            <person name="Ye Y."/>
            <person name="Leebens-Mack J.H."/>
            <person name="Chen G."/>
        </authorList>
    </citation>
    <scope>NUCLEOTIDE SEQUENCE [LARGE SCALE GENOMIC DNA]</scope>
    <source>
        <strain evidence="6">cv. DH0086</strain>
    </source>
</reference>
<dbReference type="FunFam" id="1.10.220.10:FF:000014">
    <property type="entry name" value="annexin D4"/>
    <property type="match status" value="1"/>
</dbReference>
<keyword evidence="2" id="KW-0106">Calcium</keyword>
<dbReference type="InterPro" id="IPR018502">
    <property type="entry name" value="Annexin_repeat"/>
</dbReference>
<sequence>MMDEAYFASRNEILAWINSTLHLNLSKVEEAASGAVHGQLMDAVHTGMVPMHKVNFDAKNEYKMIQNYKDLADDACLLETVQCLNSPPTYFCKIINQAFKEGAHKIEKEALNRVLVSRSETDMTEIKEVHHQLYGAKLEDVVATNTHGNYRDALLSLINGKE</sequence>
<dbReference type="GO" id="GO:0005509">
    <property type="term" value="F:calcium ion binding"/>
    <property type="evidence" value="ECO:0007669"/>
    <property type="project" value="InterPro"/>
</dbReference>
<keyword evidence="3" id="KW-0041">Annexin</keyword>
<dbReference type="SUPFAM" id="SSF47874">
    <property type="entry name" value="Annexin"/>
    <property type="match status" value="1"/>
</dbReference>
<dbReference type="InterPro" id="IPR036872">
    <property type="entry name" value="CH_dom_sf"/>
</dbReference>
<evidence type="ECO:0000256" key="1">
    <source>
        <dbReference type="ARBA" id="ARBA00022737"/>
    </source>
</evidence>
<accession>A0A1R3L666</accession>
<evidence type="ECO:0000256" key="2">
    <source>
        <dbReference type="ARBA" id="ARBA00022837"/>
    </source>
</evidence>
<dbReference type="SMART" id="SM00335">
    <property type="entry name" value="ANX"/>
    <property type="match status" value="1"/>
</dbReference>
<dbReference type="AlphaFoldDB" id="A0A1R3L666"/>
<dbReference type="GO" id="GO:0008017">
    <property type="term" value="F:microtubule binding"/>
    <property type="evidence" value="ECO:0007669"/>
    <property type="project" value="InterPro"/>
</dbReference>
<dbReference type="Pfam" id="PF00191">
    <property type="entry name" value="Annexin"/>
    <property type="match status" value="1"/>
</dbReference>
<proteinExistence type="predicted"/>
<dbReference type="Gramene" id="ONK55098">
    <property type="protein sequence ID" value="ONK55098"/>
    <property type="gene ID" value="A4U43_UnF7540"/>
</dbReference>
<protein>
    <recommendedName>
        <fullName evidence="7">Annexin</fullName>
    </recommendedName>
</protein>